<name>A0ABY0IK42_9BACT</name>
<dbReference type="PRINTS" id="PR00507">
    <property type="entry name" value="N12N6MTFRASE"/>
</dbReference>
<keyword evidence="1" id="KW-0489">Methyltransferase</keyword>
<gene>
    <name evidence="4" type="ORF">DAY19_09550</name>
</gene>
<keyword evidence="2" id="KW-0949">S-adenosyl-L-methionine</keyword>
<dbReference type="SUPFAM" id="SSF53335">
    <property type="entry name" value="S-adenosyl-L-methionine-dependent methyltransferases"/>
    <property type="match status" value="1"/>
</dbReference>
<feature type="domain" description="Methyltransferase small" evidence="3">
    <location>
        <begin position="27"/>
        <end position="199"/>
    </location>
</feature>
<dbReference type="InterPro" id="IPR029063">
    <property type="entry name" value="SAM-dependent_MTases_sf"/>
</dbReference>
<dbReference type="Gene3D" id="3.40.50.150">
    <property type="entry name" value="Vaccinia Virus protein VP39"/>
    <property type="match status" value="1"/>
</dbReference>
<accession>A0ABY0IK42</accession>
<sequence length="208" mass="24148">MALITDYSQPSFYHFSRDSIELANCVAEHIEFHELVVDKVADLCCGCGVIGLEILQKLEEELLNSIKEIHFVEVQDDYNSHLHRNIEIVKREINGLEYQVHFENILQFNTVKDFDLIVMNPPYFKNGHGRSSENEKKRTCREYSGDELKSYIVHAANLLSQNGVLFFVCREDEQLKELLSGISKNYYIEKVEDAEGFSIFLLLRSKLH</sequence>
<dbReference type="InterPro" id="IPR007848">
    <property type="entry name" value="Small_mtfrase_dom"/>
</dbReference>
<evidence type="ECO:0000256" key="2">
    <source>
        <dbReference type="ARBA" id="ARBA00022691"/>
    </source>
</evidence>
<evidence type="ECO:0000313" key="5">
    <source>
        <dbReference type="Proteomes" id="UP000443582"/>
    </source>
</evidence>
<dbReference type="EMBL" id="QDKL01000002">
    <property type="protein sequence ID" value="RZF21924.1"/>
    <property type="molecule type" value="Genomic_DNA"/>
</dbReference>
<dbReference type="InterPro" id="IPR002052">
    <property type="entry name" value="DNA_methylase_N6_adenine_CS"/>
</dbReference>
<keyword evidence="5" id="KW-1185">Reference proteome</keyword>
<keyword evidence="1" id="KW-0808">Transferase</keyword>
<dbReference type="PANTHER" id="PTHR47739">
    <property type="entry name" value="TRNA1(VAL) (ADENINE(37)-N6)-METHYLTRANSFERASE"/>
    <property type="match status" value="1"/>
</dbReference>
<evidence type="ECO:0000256" key="1">
    <source>
        <dbReference type="ARBA" id="ARBA00022603"/>
    </source>
</evidence>
<dbReference type="InterPro" id="IPR050210">
    <property type="entry name" value="tRNA_Adenine-N(6)_MTase"/>
</dbReference>
<proteinExistence type="predicted"/>
<reference evidence="5" key="1">
    <citation type="journal article" date="2019" name="Int. J. Syst. Evol. Microbiol.">
        <title>Halobacteriovorax valvorus sp. nov., a novel prokaryotic predator isolated from coastal seawater of China.</title>
        <authorList>
            <person name="Chen M.-X."/>
        </authorList>
    </citation>
    <scope>NUCLEOTIDE SEQUENCE [LARGE SCALE GENOMIC DNA]</scope>
    <source>
        <strain evidence="5">BL9</strain>
    </source>
</reference>
<protein>
    <recommendedName>
        <fullName evidence="3">Methyltransferase small domain-containing protein</fullName>
    </recommendedName>
</protein>
<dbReference type="PANTHER" id="PTHR47739:SF1">
    <property type="entry name" value="TRNA1(VAL) (ADENINE(37)-N6)-METHYLTRANSFERASE"/>
    <property type="match status" value="1"/>
</dbReference>
<evidence type="ECO:0000313" key="4">
    <source>
        <dbReference type="EMBL" id="RZF21924.1"/>
    </source>
</evidence>
<organism evidence="4 5">
    <name type="scientific">Halobacteriovorax vibrionivorans</name>
    <dbReference type="NCBI Taxonomy" id="2152716"/>
    <lineage>
        <taxon>Bacteria</taxon>
        <taxon>Pseudomonadati</taxon>
        <taxon>Bdellovibrionota</taxon>
        <taxon>Bacteriovoracia</taxon>
        <taxon>Bacteriovoracales</taxon>
        <taxon>Halobacteriovoraceae</taxon>
        <taxon>Halobacteriovorax</taxon>
    </lineage>
</organism>
<comment type="caution">
    <text evidence="4">The sequence shown here is derived from an EMBL/GenBank/DDBJ whole genome shotgun (WGS) entry which is preliminary data.</text>
</comment>
<evidence type="ECO:0000259" key="3">
    <source>
        <dbReference type="Pfam" id="PF05175"/>
    </source>
</evidence>
<dbReference type="Proteomes" id="UP000443582">
    <property type="component" value="Unassembled WGS sequence"/>
</dbReference>
<dbReference type="PROSITE" id="PS00092">
    <property type="entry name" value="N6_MTASE"/>
    <property type="match status" value="1"/>
</dbReference>
<dbReference type="Pfam" id="PF05175">
    <property type="entry name" value="MTS"/>
    <property type="match status" value="1"/>
</dbReference>
<dbReference type="RefSeq" id="WP_115361810.1">
    <property type="nucleotide sequence ID" value="NZ_QDKL01000002.1"/>
</dbReference>